<gene>
    <name evidence="2" type="ORF">G1C97_0840</name>
</gene>
<comment type="caution">
    <text evidence="2">The sequence shown here is derived from an EMBL/GenBank/DDBJ whole genome shotgun (WGS) entry which is preliminary data.</text>
</comment>
<keyword evidence="2" id="KW-0378">Hydrolase</keyword>
<dbReference type="SMART" id="SM00671">
    <property type="entry name" value="SEL1"/>
    <property type="match status" value="3"/>
</dbReference>
<dbReference type="PANTHER" id="PTHR11102">
    <property type="entry name" value="SEL-1-LIKE PROTEIN"/>
    <property type="match status" value="1"/>
</dbReference>
<evidence type="ECO:0000313" key="2">
    <source>
        <dbReference type="EMBL" id="NMM97891.1"/>
    </source>
</evidence>
<organism evidence="2 3">
    <name type="scientific">Bifidobacterium olomucense</name>
    <dbReference type="NCBI Taxonomy" id="2675324"/>
    <lineage>
        <taxon>Bacteria</taxon>
        <taxon>Bacillati</taxon>
        <taxon>Actinomycetota</taxon>
        <taxon>Actinomycetes</taxon>
        <taxon>Bifidobacteriales</taxon>
        <taxon>Bifidobacteriaceae</taxon>
        <taxon>Bifidobacterium</taxon>
    </lineage>
</organism>
<dbReference type="PANTHER" id="PTHR11102:SF160">
    <property type="entry name" value="ERAD-ASSOCIATED E3 UBIQUITIN-PROTEIN LIGASE COMPONENT HRD3"/>
    <property type="match status" value="1"/>
</dbReference>
<dbReference type="InterPro" id="IPR011990">
    <property type="entry name" value="TPR-like_helical_dom_sf"/>
</dbReference>
<protein>
    <submittedName>
        <fullName evidence="2">ADP-ribosylglycohydrolase</fullName>
    </submittedName>
</protein>
<reference evidence="2 3" key="1">
    <citation type="submission" date="2020-02" db="EMBL/GenBank/DDBJ databases">
        <title>Characterization of phylogenetic diversity of novel bifidobacterial species isolated in Czech ZOOs.</title>
        <authorList>
            <person name="Lugli G.A."/>
            <person name="Vera N.B."/>
            <person name="Ventura M."/>
        </authorList>
    </citation>
    <scope>NUCLEOTIDE SEQUENCE [LARGE SCALE GENOMIC DNA]</scope>
    <source>
        <strain evidence="2 3">DSM 109959</strain>
    </source>
</reference>
<dbReference type="GO" id="GO:0016787">
    <property type="term" value="F:hydrolase activity"/>
    <property type="evidence" value="ECO:0007669"/>
    <property type="project" value="UniProtKB-KW"/>
</dbReference>
<dbReference type="AlphaFoldDB" id="A0A7Y0HW31"/>
<dbReference type="InterPro" id="IPR006597">
    <property type="entry name" value="Sel1-like"/>
</dbReference>
<evidence type="ECO:0000256" key="1">
    <source>
        <dbReference type="SAM" id="MobiDB-lite"/>
    </source>
</evidence>
<dbReference type="Gene3D" id="1.25.40.10">
    <property type="entry name" value="Tetratricopeptide repeat domain"/>
    <property type="match status" value="1"/>
</dbReference>
<dbReference type="Pfam" id="PF20118">
    <property type="entry name" value="DUF6508"/>
    <property type="match status" value="1"/>
</dbReference>
<evidence type="ECO:0000313" key="3">
    <source>
        <dbReference type="Proteomes" id="UP000543419"/>
    </source>
</evidence>
<dbReference type="Pfam" id="PF08238">
    <property type="entry name" value="Sel1"/>
    <property type="match status" value="3"/>
</dbReference>
<dbReference type="Proteomes" id="UP000543419">
    <property type="component" value="Unassembled WGS sequence"/>
</dbReference>
<dbReference type="RefSeq" id="WP_169240689.1">
    <property type="nucleotide sequence ID" value="NZ_JAAIIG010000003.1"/>
</dbReference>
<accession>A0A7Y0HW31</accession>
<dbReference type="InterPro" id="IPR050767">
    <property type="entry name" value="Sel1_AlgK"/>
</dbReference>
<name>A0A7Y0HW31_9BIFI</name>
<dbReference type="EMBL" id="JAAIIG010000003">
    <property type="protein sequence ID" value="NMM97891.1"/>
    <property type="molecule type" value="Genomic_DNA"/>
</dbReference>
<keyword evidence="3" id="KW-1185">Reference proteome</keyword>
<proteinExistence type="predicted"/>
<dbReference type="SUPFAM" id="SSF81901">
    <property type="entry name" value="HCP-like"/>
    <property type="match status" value="1"/>
</dbReference>
<feature type="compositionally biased region" description="Basic and acidic residues" evidence="1">
    <location>
        <begin position="206"/>
        <end position="225"/>
    </location>
</feature>
<dbReference type="InterPro" id="IPR045425">
    <property type="entry name" value="DUF6508"/>
</dbReference>
<feature type="region of interest" description="Disordered" evidence="1">
    <location>
        <begin position="203"/>
        <end position="225"/>
    </location>
</feature>
<sequence length="351" mass="39206">MDATDFDYATADIECGGAISLHLGARAYDAAMHESRSEERERLFRLAAHWYERSAEIGNAQAATNLGYVYLYGRIGNINEALAFTWFSRGAELGNEESCYKLGDLYKSGRGCDQDMNKAVELYGKAEQIARRTCNSDDPQDAAVLASIDLRLAEWYEQSTAAEMDSESVCDLYMEATALFEVALNGGLDWYANALEKARSGWGRTSPKEEDVIEGRRDGKRSQDEHVPDIRPLLALTDAVGILQGISQDSKPEMYSYMVGAVLDAFYNDWEGGDHEYSETLGRAGIRSPYQYLRNGDLDALNTKTVMALLTFIIRADHWNEGALAVSIEDGELTKVLRHMRQKHYARRIAG</sequence>